<dbReference type="AlphaFoldDB" id="A0A7W9PEC8"/>
<gene>
    <name evidence="9" type="ORF">BJY24_003217</name>
</gene>
<feature type="transmembrane region" description="Helical" evidence="8">
    <location>
        <begin position="6"/>
        <end position="25"/>
    </location>
</feature>
<dbReference type="Proteomes" id="UP000540412">
    <property type="component" value="Unassembled WGS sequence"/>
</dbReference>
<protein>
    <submittedName>
        <fullName evidence="9">ZIP family zinc transporter</fullName>
    </submittedName>
</protein>
<feature type="transmembrane region" description="Helical" evidence="8">
    <location>
        <begin position="196"/>
        <end position="215"/>
    </location>
</feature>
<name>A0A7W9PEC8_9NOCA</name>
<proteinExistence type="inferred from homology"/>
<comment type="similarity">
    <text evidence="2">Belongs to the ZIP transporter (TC 2.A.5) family.</text>
</comment>
<keyword evidence="3" id="KW-1003">Cell membrane</keyword>
<evidence type="ECO:0000313" key="10">
    <source>
        <dbReference type="Proteomes" id="UP000540412"/>
    </source>
</evidence>
<dbReference type="EMBL" id="JACHIT010000001">
    <property type="protein sequence ID" value="MBB5914350.1"/>
    <property type="molecule type" value="Genomic_DNA"/>
</dbReference>
<feature type="transmembrane region" description="Helical" evidence="8">
    <location>
        <begin position="170"/>
        <end position="190"/>
    </location>
</feature>
<evidence type="ECO:0000256" key="5">
    <source>
        <dbReference type="ARBA" id="ARBA00022833"/>
    </source>
</evidence>
<dbReference type="PANTHER" id="PTHR11040:SF211">
    <property type="entry name" value="ZINC TRANSPORTER ZIP11"/>
    <property type="match status" value="1"/>
</dbReference>
<keyword evidence="5" id="KW-0862">Zinc</keyword>
<dbReference type="PANTHER" id="PTHR11040">
    <property type="entry name" value="ZINC/IRON TRANSPORTER"/>
    <property type="match status" value="1"/>
</dbReference>
<comment type="caution">
    <text evidence="9">The sequence shown here is derived from an EMBL/GenBank/DDBJ whole genome shotgun (WGS) entry which is preliminary data.</text>
</comment>
<evidence type="ECO:0000256" key="1">
    <source>
        <dbReference type="ARBA" id="ARBA00004651"/>
    </source>
</evidence>
<feature type="transmembrane region" description="Helical" evidence="8">
    <location>
        <begin position="63"/>
        <end position="82"/>
    </location>
</feature>
<evidence type="ECO:0000256" key="7">
    <source>
        <dbReference type="ARBA" id="ARBA00023136"/>
    </source>
</evidence>
<feature type="transmembrane region" description="Helical" evidence="8">
    <location>
        <begin position="227"/>
        <end position="245"/>
    </location>
</feature>
<keyword evidence="7 8" id="KW-0472">Membrane</keyword>
<keyword evidence="6 8" id="KW-1133">Transmembrane helix</keyword>
<keyword evidence="4 8" id="KW-0812">Transmembrane</keyword>
<feature type="transmembrane region" description="Helical" evidence="8">
    <location>
        <begin position="126"/>
        <end position="149"/>
    </location>
</feature>
<comment type="subcellular location">
    <subcellularLocation>
        <location evidence="1">Cell membrane</location>
        <topology evidence="1">Multi-pass membrane protein</topology>
    </subcellularLocation>
</comment>
<evidence type="ECO:0000256" key="6">
    <source>
        <dbReference type="ARBA" id="ARBA00022989"/>
    </source>
</evidence>
<sequence length="247" mass="25515">MLIDVAILISLISLCSTLVGGLVAARIGERKRIVLGLAAGVMLGVVAFDLIPDALEESHSTVAGVPGALVAAVVGFFTVHIMEQATAIHVGHESEFGSHTHDFQSVGIIAACGLIFHSMLDGLSIGVGFQAGTALGISVAIAVISHDFADGFNAFTIPTLYGNAHRRALVLLWLDALAPVVGAVIGTLIHVPSNLAGLYLGYFAGFLLYLATGDILPEAHAGRPSRLVLLCTVAGTAFMFVVAALNH</sequence>
<evidence type="ECO:0000256" key="4">
    <source>
        <dbReference type="ARBA" id="ARBA00022692"/>
    </source>
</evidence>
<evidence type="ECO:0000313" key="9">
    <source>
        <dbReference type="EMBL" id="MBB5914350.1"/>
    </source>
</evidence>
<evidence type="ECO:0000256" key="2">
    <source>
        <dbReference type="ARBA" id="ARBA00006939"/>
    </source>
</evidence>
<dbReference type="InterPro" id="IPR003689">
    <property type="entry name" value="ZIP"/>
</dbReference>
<dbReference type="RefSeq" id="WP_218003572.1">
    <property type="nucleotide sequence ID" value="NZ_JACHIT010000001.1"/>
</dbReference>
<organism evidence="9 10">
    <name type="scientific">Nocardia transvalensis</name>
    <dbReference type="NCBI Taxonomy" id="37333"/>
    <lineage>
        <taxon>Bacteria</taxon>
        <taxon>Bacillati</taxon>
        <taxon>Actinomycetota</taxon>
        <taxon>Actinomycetes</taxon>
        <taxon>Mycobacteriales</taxon>
        <taxon>Nocardiaceae</taxon>
        <taxon>Nocardia</taxon>
    </lineage>
</organism>
<keyword evidence="10" id="KW-1185">Reference proteome</keyword>
<feature type="transmembrane region" description="Helical" evidence="8">
    <location>
        <begin position="32"/>
        <end position="51"/>
    </location>
</feature>
<dbReference type="Pfam" id="PF02535">
    <property type="entry name" value="Zip"/>
    <property type="match status" value="1"/>
</dbReference>
<evidence type="ECO:0000256" key="3">
    <source>
        <dbReference type="ARBA" id="ARBA00022475"/>
    </source>
</evidence>
<dbReference type="GO" id="GO:0005886">
    <property type="term" value="C:plasma membrane"/>
    <property type="evidence" value="ECO:0007669"/>
    <property type="project" value="UniProtKB-SubCell"/>
</dbReference>
<dbReference type="GO" id="GO:0005385">
    <property type="term" value="F:zinc ion transmembrane transporter activity"/>
    <property type="evidence" value="ECO:0007669"/>
    <property type="project" value="TreeGrafter"/>
</dbReference>
<accession>A0A7W9PEC8</accession>
<reference evidence="9 10" key="1">
    <citation type="submission" date="2020-08" db="EMBL/GenBank/DDBJ databases">
        <title>Sequencing the genomes of 1000 actinobacteria strains.</title>
        <authorList>
            <person name="Klenk H.-P."/>
        </authorList>
    </citation>
    <scope>NUCLEOTIDE SEQUENCE [LARGE SCALE GENOMIC DNA]</scope>
    <source>
        <strain evidence="9 10">DSM 43582</strain>
    </source>
</reference>
<evidence type="ECO:0000256" key="8">
    <source>
        <dbReference type="SAM" id="Phobius"/>
    </source>
</evidence>